<evidence type="ECO:0000313" key="2">
    <source>
        <dbReference type="EMBL" id="RRT50954.1"/>
    </source>
</evidence>
<evidence type="ECO:0000256" key="1">
    <source>
        <dbReference type="SAM" id="MobiDB-lite"/>
    </source>
</evidence>
<comment type="caution">
    <text evidence="2">The sequence shown here is derived from an EMBL/GenBank/DDBJ whole genome shotgun (WGS) entry which is preliminary data.</text>
</comment>
<reference evidence="2 3" key="1">
    <citation type="journal article" date="2014" name="Agronomy (Basel)">
        <title>A Draft Genome Sequence for Ensete ventricosum, the Drought-Tolerant Tree Against Hunger.</title>
        <authorList>
            <person name="Harrison J."/>
            <person name="Moore K.A."/>
            <person name="Paszkiewicz K."/>
            <person name="Jones T."/>
            <person name="Grant M."/>
            <person name="Ambacheew D."/>
            <person name="Muzemil S."/>
            <person name="Studholme D.J."/>
        </authorList>
    </citation>
    <scope>NUCLEOTIDE SEQUENCE [LARGE SCALE GENOMIC DNA]</scope>
</reference>
<proteinExistence type="predicted"/>
<accession>A0A426YGR6</accession>
<dbReference type="Proteomes" id="UP000287651">
    <property type="component" value="Unassembled WGS sequence"/>
</dbReference>
<gene>
    <name evidence="2" type="ORF">B296_00042066</name>
</gene>
<sequence length="103" mass="10856">MEVGLGGHSTETFLFCPLSAEEHTHDKDPRSHRATAHGTPPEKMYLSSAASILPSSINGRIGEPPSTHGGVCVRVLHLSLLFTVVRHGGGVQFGTPCILDAGD</sequence>
<protein>
    <submittedName>
        <fullName evidence="2">Uncharacterized protein</fullName>
    </submittedName>
</protein>
<feature type="compositionally biased region" description="Basic and acidic residues" evidence="1">
    <location>
        <begin position="20"/>
        <end position="31"/>
    </location>
</feature>
<feature type="region of interest" description="Disordered" evidence="1">
    <location>
        <begin position="19"/>
        <end position="42"/>
    </location>
</feature>
<dbReference type="EMBL" id="AMZH03012477">
    <property type="protein sequence ID" value="RRT50954.1"/>
    <property type="molecule type" value="Genomic_DNA"/>
</dbReference>
<evidence type="ECO:0000313" key="3">
    <source>
        <dbReference type="Proteomes" id="UP000287651"/>
    </source>
</evidence>
<dbReference type="AlphaFoldDB" id="A0A426YGR6"/>
<name>A0A426YGR6_ENSVE</name>
<organism evidence="2 3">
    <name type="scientific">Ensete ventricosum</name>
    <name type="common">Abyssinian banana</name>
    <name type="synonym">Musa ensete</name>
    <dbReference type="NCBI Taxonomy" id="4639"/>
    <lineage>
        <taxon>Eukaryota</taxon>
        <taxon>Viridiplantae</taxon>
        <taxon>Streptophyta</taxon>
        <taxon>Embryophyta</taxon>
        <taxon>Tracheophyta</taxon>
        <taxon>Spermatophyta</taxon>
        <taxon>Magnoliopsida</taxon>
        <taxon>Liliopsida</taxon>
        <taxon>Zingiberales</taxon>
        <taxon>Musaceae</taxon>
        <taxon>Ensete</taxon>
    </lineage>
</organism>